<evidence type="ECO:0008006" key="9">
    <source>
        <dbReference type="Google" id="ProtNLM"/>
    </source>
</evidence>
<dbReference type="GO" id="GO:1990904">
    <property type="term" value="C:ribonucleoprotein complex"/>
    <property type="evidence" value="ECO:0007669"/>
    <property type="project" value="UniProtKB-KW"/>
</dbReference>
<feature type="repeat" description="PPR" evidence="5">
    <location>
        <begin position="369"/>
        <end position="403"/>
    </location>
</feature>
<feature type="repeat" description="PPR" evidence="5">
    <location>
        <begin position="614"/>
        <end position="648"/>
    </location>
</feature>
<protein>
    <recommendedName>
        <fullName evidence="9">Pentatricopeptide repeat-containing protein</fullName>
    </recommendedName>
</protein>
<dbReference type="Pfam" id="PF13041">
    <property type="entry name" value="PPR_2"/>
    <property type="match status" value="6"/>
</dbReference>
<comment type="similarity">
    <text evidence="1">Belongs to the universal ribosomal protein uS13 family.</text>
</comment>
<evidence type="ECO:0000256" key="4">
    <source>
        <dbReference type="ARBA" id="ARBA00023274"/>
    </source>
</evidence>
<name>A0A835D1X4_TETSI</name>
<dbReference type="PANTHER" id="PTHR47934:SF6">
    <property type="entry name" value="MITOCHONDRIAL GROUP I INTRON SPLICING FACTOR CCM1-RELATED"/>
    <property type="match status" value="1"/>
</dbReference>
<feature type="repeat" description="PPR" evidence="5">
    <location>
        <begin position="331"/>
        <end position="365"/>
    </location>
</feature>
<dbReference type="InterPro" id="IPR011990">
    <property type="entry name" value="TPR-like_helical_dom_sf"/>
</dbReference>
<evidence type="ECO:0000256" key="3">
    <source>
        <dbReference type="ARBA" id="ARBA00022980"/>
    </source>
</evidence>
<feature type="repeat" description="PPR" evidence="5">
    <location>
        <begin position="649"/>
        <end position="683"/>
    </location>
</feature>
<dbReference type="Pfam" id="PF01535">
    <property type="entry name" value="PPR"/>
    <property type="match status" value="1"/>
</dbReference>
<dbReference type="EMBL" id="JABCRI010000021">
    <property type="protein sequence ID" value="KAF8380742.1"/>
    <property type="molecule type" value="Genomic_DNA"/>
</dbReference>
<evidence type="ECO:0000256" key="1">
    <source>
        <dbReference type="ARBA" id="ARBA00008080"/>
    </source>
</evidence>
<organism evidence="7 8">
    <name type="scientific">Tetracentron sinense</name>
    <name type="common">Spur-leaf</name>
    <dbReference type="NCBI Taxonomy" id="13715"/>
    <lineage>
        <taxon>Eukaryota</taxon>
        <taxon>Viridiplantae</taxon>
        <taxon>Streptophyta</taxon>
        <taxon>Embryophyta</taxon>
        <taxon>Tracheophyta</taxon>
        <taxon>Spermatophyta</taxon>
        <taxon>Magnoliopsida</taxon>
        <taxon>Trochodendrales</taxon>
        <taxon>Trochodendraceae</taxon>
        <taxon>Tetracentron</taxon>
    </lineage>
</organism>
<dbReference type="GO" id="GO:0006396">
    <property type="term" value="P:RNA processing"/>
    <property type="evidence" value="ECO:0007669"/>
    <property type="project" value="TreeGrafter"/>
</dbReference>
<dbReference type="GO" id="GO:0007005">
    <property type="term" value="P:mitochondrion organization"/>
    <property type="evidence" value="ECO:0007669"/>
    <property type="project" value="TreeGrafter"/>
</dbReference>
<dbReference type="PANTHER" id="PTHR47934">
    <property type="entry name" value="PENTATRICOPEPTIDE REPEAT-CONTAINING PROTEIN PET309, MITOCHONDRIAL"/>
    <property type="match status" value="1"/>
</dbReference>
<feature type="repeat" description="PPR" evidence="5">
    <location>
        <begin position="579"/>
        <end position="613"/>
    </location>
</feature>
<feature type="repeat" description="PPR" evidence="5">
    <location>
        <begin position="296"/>
        <end position="330"/>
    </location>
</feature>
<dbReference type="InterPro" id="IPR001892">
    <property type="entry name" value="Ribosomal_uS13"/>
</dbReference>
<feature type="repeat" description="PPR" evidence="5">
    <location>
        <begin position="509"/>
        <end position="543"/>
    </location>
</feature>
<feature type="repeat" description="PPR" evidence="5">
    <location>
        <begin position="261"/>
        <end position="295"/>
    </location>
</feature>
<evidence type="ECO:0000313" key="7">
    <source>
        <dbReference type="EMBL" id="KAF8380742.1"/>
    </source>
</evidence>
<dbReference type="InterPro" id="IPR051114">
    <property type="entry name" value="Mito_RNA_Proc_CCM1"/>
</dbReference>
<comment type="caution">
    <text evidence="7">The sequence shown here is derived from an EMBL/GenBank/DDBJ whole genome shotgun (WGS) entry which is preliminary data.</text>
</comment>
<evidence type="ECO:0000256" key="5">
    <source>
        <dbReference type="PROSITE-ProRule" id="PRU00708"/>
    </source>
</evidence>
<dbReference type="NCBIfam" id="TIGR00756">
    <property type="entry name" value="PPR"/>
    <property type="match status" value="12"/>
</dbReference>
<dbReference type="AlphaFoldDB" id="A0A835D1X4"/>
<dbReference type="InterPro" id="IPR002885">
    <property type="entry name" value="PPR_rpt"/>
</dbReference>
<feature type="repeat" description="PPR" evidence="5">
    <location>
        <begin position="544"/>
        <end position="578"/>
    </location>
</feature>
<accession>A0A835D1X4</accession>
<dbReference type="Pfam" id="PF00416">
    <property type="entry name" value="Ribosomal_S13"/>
    <property type="match status" value="1"/>
</dbReference>
<evidence type="ECO:0000256" key="6">
    <source>
        <dbReference type="SAM" id="MobiDB-lite"/>
    </source>
</evidence>
<dbReference type="OMA" id="VMSRMGV"/>
<keyword evidence="4" id="KW-0687">Ribonucleoprotein</keyword>
<reference evidence="7 8" key="1">
    <citation type="submission" date="2020-04" db="EMBL/GenBank/DDBJ databases">
        <title>Plant Genome Project.</title>
        <authorList>
            <person name="Zhang R.-G."/>
        </authorList>
    </citation>
    <scope>NUCLEOTIDE SEQUENCE [LARGE SCALE GENOMIC DNA]</scope>
    <source>
        <strain evidence="7">YNK0</strain>
        <tissue evidence="7">Leaf</tissue>
    </source>
</reference>
<dbReference type="GO" id="GO:0005840">
    <property type="term" value="C:ribosome"/>
    <property type="evidence" value="ECO:0007669"/>
    <property type="project" value="UniProtKB-KW"/>
</dbReference>
<gene>
    <name evidence="7" type="ORF">HHK36_028232</name>
</gene>
<dbReference type="Gene3D" id="1.25.40.10">
    <property type="entry name" value="Tetratricopeptide repeat domain"/>
    <property type="match status" value="5"/>
</dbReference>
<evidence type="ECO:0000256" key="2">
    <source>
        <dbReference type="ARBA" id="ARBA00022737"/>
    </source>
</evidence>
<feature type="repeat" description="PPR" evidence="5">
    <location>
        <begin position="404"/>
        <end position="438"/>
    </location>
</feature>
<feature type="repeat" description="PPR" evidence="5">
    <location>
        <begin position="226"/>
        <end position="260"/>
    </location>
</feature>
<dbReference type="GO" id="GO:0005739">
    <property type="term" value="C:mitochondrion"/>
    <property type="evidence" value="ECO:0007669"/>
    <property type="project" value="TreeGrafter"/>
</dbReference>
<keyword evidence="2" id="KW-0677">Repeat</keyword>
<dbReference type="GO" id="GO:0003729">
    <property type="term" value="F:mRNA binding"/>
    <property type="evidence" value="ECO:0007669"/>
    <property type="project" value="TreeGrafter"/>
</dbReference>
<dbReference type="GO" id="GO:0006412">
    <property type="term" value="P:translation"/>
    <property type="evidence" value="ECO:0007669"/>
    <property type="project" value="InterPro"/>
</dbReference>
<dbReference type="PROSITE" id="PS51375">
    <property type="entry name" value="PPR"/>
    <property type="match status" value="12"/>
</dbReference>
<dbReference type="OrthoDB" id="185373at2759"/>
<dbReference type="SUPFAM" id="SSF81901">
    <property type="entry name" value="HCP-like"/>
    <property type="match status" value="1"/>
</dbReference>
<keyword evidence="3" id="KW-0689">Ribosomal protein</keyword>
<sequence>MMFHAQGASKHTCGLLAVLCGKIPELVSSWRLEVQTLINPTTEEFHRVLKSSEPNFVYYQGEQLLNDEEIGSLVWGGVDLSAAEAISGLFGPSLLSTSVVVNEDFQFFLRIPNSSIRTLDIIKGIGQIFTNIFCQKSDIVGHKRTLGHGELSPTTLEDLMGTVGNQYQIRTQNWLSQKRDYDDERDPQAVFNALDTMLKDSLERLRMIRESIVMAGTLWECSSETDFTGYVAIIRALCVEGKVGAALRLRNRMIQKCVIPDVLTHNYLVNGLCKMGDMEKADWLIKEMAEVGPSPNCVTYNTLIDGYCHLNNVDKALYLFSMMGKSGIRPNRITCNILVHALCKKGLLEDAKKLLREILDDDCGRASSDLITSTTLINGYCKNEDLVQALEIWDEMCQKGTQMDVVAYNVLIHGFCLHRDMILAYRYFCEMFKKGFLPDVFTYNTLISGLCKEGKFDEACEIYSAMLRMGVEPDQISYKMVIRGLCLEGNVVKANEFLLCMLENLTIPNPLIWNVVIDGYGRCGDISHAILIRDQMLAVGVLPNIFTYNALIHAQVKGGNILEAQSLKQEMLSNGLFPDVVTYNLLIGAVCSFGHIRVALQLHDEMLRRGYEPDIITYTELIQGHCMNGNMKEAEELFVKIQKSGLSIDHVPFQILIKKYCKMKQPDRAFDLYKKMVEKGHMSHLSTSYALISELRKKGLIQEAIQVLRQLAPDVSYHSLVTLGIASIQGASVAAFEKDDAERLLFFCTRQGKDLLPNYSALSCLLIWMKSPAPSQNRSEPCQETRYVTHSGPVGENGAGAIKRAQDNKKETGSMNGGQHVPSTC</sequence>
<dbReference type="Proteomes" id="UP000655225">
    <property type="component" value="Unassembled WGS sequence"/>
</dbReference>
<feature type="region of interest" description="Disordered" evidence="6">
    <location>
        <begin position="806"/>
        <end position="825"/>
    </location>
</feature>
<feature type="repeat" description="PPR" evidence="5">
    <location>
        <begin position="439"/>
        <end position="473"/>
    </location>
</feature>
<keyword evidence="8" id="KW-1185">Reference proteome</keyword>
<proteinExistence type="inferred from homology"/>
<dbReference type="GO" id="GO:0003735">
    <property type="term" value="F:structural constituent of ribosome"/>
    <property type="evidence" value="ECO:0007669"/>
    <property type="project" value="InterPro"/>
</dbReference>
<evidence type="ECO:0000313" key="8">
    <source>
        <dbReference type="Proteomes" id="UP000655225"/>
    </source>
</evidence>